<dbReference type="InterPro" id="IPR010260">
    <property type="entry name" value="AlpA"/>
</dbReference>
<dbReference type="AlphaFoldDB" id="A0A266NED7"/>
<evidence type="ECO:0008006" key="3">
    <source>
        <dbReference type="Google" id="ProtNLM"/>
    </source>
</evidence>
<proteinExistence type="predicted"/>
<dbReference type="Gene3D" id="1.10.238.160">
    <property type="match status" value="1"/>
</dbReference>
<comment type="caution">
    <text evidence="1">The sequence shown here is derived from an EMBL/GenBank/DDBJ whole genome shotgun (WGS) entry which is preliminary data.</text>
</comment>
<name>A0A266NED7_9PSED</name>
<accession>A0A266NED7</accession>
<dbReference type="Proteomes" id="UP000215788">
    <property type="component" value="Unassembled WGS sequence"/>
</dbReference>
<evidence type="ECO:0000313" key="1">
    <source>
        <dbReference type="EMBL" id="OZY60135.1"/>
    </source>
</evidence>
<gene>
    <name evidence="1" type="ORF">CJF39_07390</name>
</gene>
<dbReference type="EMBL" id="NQKI01000008">
    <property type="protein sequence ID" value="OZY60135.1"/>
    <property type="molecule type" value="Genomic_DNA"/>
</dbReference>
<dbReference type="RefSeq" id="WP_094992818.1">
    <property type="nucleotide sequence ID" value="NZ_NQKI01000008.1"/>
</dbReference>
<evidence type="ECO:0000313" key="2">
    <source>
        <dbReference type="Proteomes" id="UP000215788"/>
    </source>
</evidence>
<dbReference type="SUPFAM" id="SSF46955">
    <property type="entry name" value="Putative DNA-binding domain"/>
    <property type="match status" value="1"/>
</dbReference>
<dbReference type="InterPro" id="IPR009061">
    <property type="entry name" value="DNA-bd_dom_put_sf"/>
</dbReference>
<sequence>MVDYNLHPDLALQLWSKKQVCGRLGVSPVTLWRWVCSGHFPKAIQLGPRRIAWRSSVVEAFLAKTEGA</sequence>
<organism evidence="1 2">
    <name type="scientific">Pseudomonas lundensis</name>
    <dbReference type="NCBI Taxonomy" id="86185"/>
    <lineage>
        <taxon>Bacteria</taxon>
        <taxon>Pseudomonadati</taxon>
        <taxon>Pseudomonadota</taxon>
        <taxon>Gammaproteobacteria</taxon>
        <taxon>Pseudomonadales</taxon>
        <taxon>Pseudomonadaceae</taxon>
        <taxon>Pseudomonas</taxon>
    </lineage>
</organism>
<protein>
    <recommendedName>
        <fullName evidence="3">AlpA family phage regulatory protein</fullName>
    </recommendedName>
</protein>
<reference evidence="1 2" key="1">
    <citation type="submission" date="2017-08" db="EMBL/GenBank/DDBJ databases">
        <title>Genomic and metabolic characterisation of spoilage-associated Pseudomonas species.</title>
        <authorList>
            <person name="Stanborough T."/>
            <person name="Fegan N."/>
            <person name="Powell S.M."/>
            <person name="Singh T."/>
            <person name="Tamplin M.L."/>
            <person name="Chandry P.S."/>
        </authorList>
    </citation>
    <scope>NUCLEOTIDE SEQUENCE [LARGE SCALE GENOMIC DNA]</scope>
    <source>
        <strain evidence="1 2">L1802</strain>
    </source>
</reference>
<dbReference type="Pfam" id="PF05930">
    <property type="entry name" value="Phage_AlpA"/>
    <property type="match status" value="1"/>
</dbReference>